<dbReference type="InParanoid" id="A0A804N2U6"/>
<protein>
    <submittedName>
        <fullName evidence="1">Uncharacterized protein</fullName>
    </submittedName>
</protein>
<reference evidence="1" key="2">
    <citation type="submission" date="2019-07" db="EMBL/GenBank/DDBJ databases">
        <authorList>
            <person name="Seetharam A."/>
            <person name="Woodhouse M."/>
            <person name="Cannon E."/>
        </authorList>
    </citation>
    <scope>NUCLEOTIDE SEQUENCE [LARGE SCALE GENOMIC DNA]</scope>
    <source>
        <strain evidence="1">cv. B73</strain>
    </source>
</reference>
<proteinExistence type="predicted"/>
<keyword evidence="2" id="KW-1185">Reference proteome</keyword>
<sequence length="214" mass="22870">MSVLDATLPCSSVGRALHSSPPWNSLLLTMVADLVLRAPRALAAVSWRAFLSSPWLRSPCPPPIFSPSRADLAVVLVIDATQSSTCCYPRGHRFTPSLYFHHPWRRSGDVLAAAPTSSTSPQSSMLGLSACYSSALLASTTLSPVSSPVVDAQVEDTPPSIHVFVLWVMLLLGVTTGRVRDPVSLCSLSASCVRIECQDYGERKAPAHQMSGVP</sequence>
<evidence type="ECO:0000313" key="2">
    <source>
        <dbReference type="Proteomes" id="UP000007305"/>
    </source>
</evidence>
<dbReference type="Gramene" id="Zm00001eb130520_T001">
    <property type="protein sequence ID" value="Zm00001eb130520_P001"/>
    <property type="gene ID" value="Zm00001eb130520"/>
</dbReference>
<reference evidence="1" key="3">
    <citation type="submission" date="2021-05" db="UniProtKB">
        <authorList>
            <consortium name="EnsemblPlants"/>
        </authorList>
    </citation>
    <scope>IDENTIFICATION</scope>
    <source>
        <strain evidence="1">cv. B73</strain>
    </source>
</reference>
<name>A0A804N2U6_MAIZE</name>
<evidence type="ECO:0000313" key="1">
    <source>
        <dbReference type="EnsemblPlants" id="Zm00001eb130520_P001"/>
    </source>
</evidence>
<organism evidence="1 2">
    <name type="scientific">Zea mays</name>
    <name type="common">Maize</name>
    <dbReference type="NCBI Taxonomy" id="4577"/>
    <lineage>
        <taxon>Eukaryota</taxon>
        <taxon>Viridiplantae</taxon>
        <taxon>Streptophyta</taxon>
        <taxon>Embryophyta</taxon>
        <taxon>Tracheophyta</taxon>
        <taxon>Spermatophyta</taxon>
        <taxon>Magnoliopsida</taxon>
        <taxon>Liliopsida</taxon>
        <taxon>Poales</taxon>
        <taxon>Poaceae</taxon>
        <taxon>PACMAD clade</taxon>
        <taxon>Panicoideae</taxon>
        <taxon>Andropogonodae</taxon>
        <taxon>Andropogoneae</taxon>
        <taxon>Tripsacinae</taxon>
        <taxon>Zea</taxon>
    </lineage>
</organism>
<dbReference type="Proteomes" id="UP000007305">
    <property type="component" value="Chromosome 3"/>
</dbReference>
<accession>A0A804N2U6</accession>
<dbReference type="EnsemblPlants" id="Zm00001eb130520_T001">
    <property type="protein sequence ID" value="Zm00001eb130520_P001"/>
    <property type="gene ID" value="Zm00001eb130520"/>
</dbReference>
<dbReference type="AlphaFoldDB" id="A0A804N2U6"/>
<reference evidence="2" key="1">
    <citation type="submission" date="2015-12" db="EMBL/GenBank/DDBJ databases">
        <title>Update maize B73 reference genome by single molecule sequencing technologies.</title>
        <authorList>
            <consortium name="Maize Genome Sequencing Project"/>
            <person name="Ware D."/>
        </authorList>
    </citation>
    <scope>NUCLEOTIDE SEQUENCE [LARGE SCALE GENOMIC DNA]</scope>
    <source>
        <strain evidence="2">cv. B73</strain>
    </source>
</reference>